<dbReference type="Gene3D" id="2.10.25.10">
    <property type="entry name" value="Laminin"/>
    <property type="match status" value="2"/>
</dbReference>
<accession>C3XSC1</accession>
<keyword evidence="1" id="KW-0732">Signal</keyword>
<dbReference type="AlphaFoldDB" id="C3XSC1"/>
<dbReference type="SMART" id="SM00209">
    <property type="entry name" value="TSP1"/>
    <property type="match status" value="6"/>
</dbReference>
<dbReference type="SMART" id="SM00215">
    <property type="entry name" value="VWC_out"/>
    <property type="match status" value="2"/>
</dbReference>
<evidence type="ECO:0000256" key="3">
    <source>
        <dbReference type="ARBA" id="ARBA00023157"/>
    </source>
</evidence>
<dbReference type="InterPro" id="IPR001007">
    <property type="entry name" value="VWF_dom"/>
</dbReference>
<dbReference type="FunFam" id="2.20.100.10:FF:000001">
    <property type="entry name" value="semaphorin-5A isoform X1"/>
    <property type="match status" value="4"/>
</dbReference>
<dbReference type="SUPFAM" id="SSF57603">
    <property type="entry name" value="FnI-like domain"/>
    <property type="match status" value="1"/>
</dbReference>
<dbReference type="InterPro" id="IPR036084">
    <property type="entry name" value="Ser_inhib-like_sf"/>
</dbReference>
<dbReference type="FunFam" id="2.20.100.10:FF:000002">
    <property type="entry name" value="Unc-5 netrin receptor C"/>
    <property type="match status" value="2"/>
</dbReference>
<dbReference type="InterPro" id="IPR000884">
    <property type="entry name" value="TSP1_rpt"/>
</dbReference>
<dbReference type="Pfam" id="PF00090">
    <property type="entry name" value="TSP_1"/>
    <property type="match status" value="6"/>
</dbReference>
<dbReference type="Pfam" id="PF01826">
    <property type="entry name" value="TIL"/>
    <property type="match status" value="2"/>
</dbReference>
<dbReference type="PRINTS" id="PR01705">
    <property type="entry name" value="TSP1REPEAT"/>
</dbReference>
<feature type="non-terminal residue" evidence="5">
    <location>
        <position position="1"/>
    </location>
</feature>
<keyword evidence="3" id="KW-1015">Disulfide bond</keyword>
<dbReference type="EMBL" id="GG666458">
    <property type="protein sequence ID" value="EEN69049.1"/>
    <property type="molecule type" value="Genomic_DNA"/>
</dbReference>
<dbReference type="SUPFAM" id="SSF57567">
    <property type="entry name" value="Serine protease inhibitors"/>
    <property type="match status" value="3"/>
</dbReference>
<dbReference type="InterPro" id="IPR036383">
    <property type="entry name" value="TSP1_rpt_sf"/>
</dbReference>
<dbReference type="STRING" id="7739.C3XSC1"/>
<evidence type="ECO:0000256" key="1">
    <source>
        <dbReference type="ARBA" id="ARBA00022729"/>
    </source>
</evidence>
<dbReference type="InterPro" id="IPR002919">
    <property type="entry name" value="TIL_dom"/>
</dbReference>
<reference evidence="5" key="1">
    <citation type="journal article" date="2008" name="Nature">
        <title>The amphioxus genome and the evolution of the chordate karyotype.</title>
        <authorList>
            <consortium name="US DOE Joint Genome Institute (JGI-PGF)"/>
            <person name="Putnam N.H."/>
            <person name="Butts T."/>
            <person name="Ferrier D.E.K."/>
            <person name="Furlong R.F."/>
            <person name="Hellsten U."/>
            <person name="Kawashima T."/>
            <person name="Robinson-Rechavi M."/>
            <person name="Shoguchi E."/>
            <person name="Terry A."/>
            <person name="Yu J.-K."/>
            <person name="Benito-Gutierrez E.L."/>
            <person name="Dubchak I."/>
            <person name="Garcia-Fernandez J."/>
            <person name="Gibson-Brown J.J."/>
            <person name="Grigoriev I.V."/>
            <person name="Horton A.C."/>
            <person name="de Jong P.J."/>
            <person name="Jurka J."/>
            <person name="Kapitonov V.V."/>
            <person name="Kohara Y."/>
            <person name="Kuroki Y."/>
            <person name="Lindquist E."/>
            <person name="Lucas S."/>
            <person name="Osoegawa K."/>
            <person name="Pennacchio L.A."/>
            <person name="Salamov A.A."/>
            <person name="Satou Y."/>
            <person name="Sauka-Spengler T."/>
            <person name="Schmutz J."/>
            <person name="Shin-I T."/>
            <person name="Toyoda A."/>
            <person name="Bronner-Fraser M."/>
            <person name="Fujiyama A."/>
            <person name="Holland L.Z."/>
            <person name="Holland P.W.H."/>
            <person name="Satoh N."/>
            <person name="Rokhsar D.S."/>
        </authorList>
    </citation>
    <scope>NUCLEOTIDE SEQUENCE [LARGE SCALE GENOMIC DNA]</scope>
    <source>
        <strain evidence="5">S238N-H82</strain>
        <tissue evidence="5">Testes</tissue>
    </source>
</reference>
<dbReference type="PROSITE" id="PS50092">
    <property type="entry name" value="TSP1"/>
    <property type="match status" value="6"/>
</dbReference>
<dbReference type="PANTHER" id="PTHR22906">
    <property type="entry name" value="PROPERDIN"/>
    <property type="match status" value="1"/>
</dbReference>
<feature type="domain" description="VWFC" evidence="4">
    <location>
        <begin position="233"/>
        <end position="321"/>
    </location>
</feature>
<organism>
    <name type="scientific">Branchiostoma floridae</name>
    <name type="common">Florida lancelet</name>
    <name type="synonym">Amphioxus</name>
    <dbReference type="NCBI Taxonomy" id="7739"/>
    <lineage>
        <taxon>Eukaryota</taxon>
        <taxon>Metazoa</taxon>
        <taxon>Chordata</taxon>
        <taxon>Cephalochordata</taxon>
        <taxon>Leptocardii</taxon>
        <taxon>Amphioxiformes</taxon>
        <taxon>Branchiostomatidae</taxon>
        <taxon>Branchiostoma</taxon>
    </lineage>
</organism>
<dbReference type="eggNOG" id="KOG4475">
    <property type="taxonomic scope" value="Eukaryota"/>
</dbReference>
<dbReference type="InParanoid" id="C3XSC1"/>
<name>C3XSC1_BRAFL</name>
<proteinExistence type="predicted"/>
<evidence type="ECO:0000256" key="2">
    <source>
        <dbReference type="ARBA" id="ARBA00022737"/>
    </source>
</evidence>
<keyword evidence="2" id="KW-0677">Repeat</keyword>
<dbReference type="InterPro" id="IPR052065">
    <property type="entry name" value="Compl_asym_regulator"/>
</dbReference>
<dbReference type="Gene3D" id="2.20.100.10">
    <property type="entry name" value="Thrombospondin type-1 (TSP1) repeat"/>
    <property type="match status" value="6"/>
</dbReference>
<dbReference type="eggNOG" id="KOG1216">
    <property type="taxonomic scope" value="Eukaryota"/>
</dbReference>
<evidence type="ECO:0000313" key="5">
    <source>
        <dbReference type="EMBL" id="EEN69049.1"/>
    </source>
</evidence>
<dbReference type="PANTHER" id="PTHR22906:SF51">
    <property type="entry name" value="SCO-SPONDIN-LIKE"/>
    <property type="match status" value="1"/>
</dbReference>
<dbReference type="PROSITE" id="PS50184">
    <property type="entry name" value="VWFC_2"/>
    <property type="match status" value="1"/>
</dbReference>
<protein>
    <recommendedName>
        <fullName evidence="4">VWFC domain-containing protein</fullName>
    </recommendedName>
</protein>
<gene>
    <name evidence="5" type="ORF">BRAFLDRAFT_225747</name>
</gene>
<evidence type="ECO:0000259" key="4">
    <source>
        <dbReference type="PROSITE" id="PS50184"/>
    </source>
</evidence>
<dbReference type="Gene3D" id="2.10.70.10">
    <property type="entry name" value="Complement Module, domain 1"/>
    <property type="match status" value="2"/>
</dbReference>
<sequence length="657" mass="70959">AGCYCAEGTYSQNGECVAASECKCIYNGQEYEPGQNITNDCNTCVCENGYMTCTEEECAVDCGWSVWSIWTPCDKTCGAGIQQRYRSGSNPPASNGGLPCEGNTVDTKDCFVNTCPGTPAHWGEWAPWSACTATCDGGERIRTRSCVRYEDTPVTSNCPGNSTETMSCNLQDCQGTECLDDKVWKECGNCPRTCLDLQEGVACEEDCVPGCYCPDGSVLQDDVCCVVPEQCLCLYNGEFYQPGQTYSVNDCQNCTCINGDMDCTEYNCPIDGNWSPWSEWSECSEPCDGGIRRKYRNCNSPAPHNGGKLCEGPEIATAICNTQCCDDDGNWGPWGPWSDCSVTCGTSLIARYRGCNNPPPSNGGSYCVGLSSHVQTCGIPSCETDTVCANISMSYYDECGPTGRPKTCQDLYTYFWTCEAGCYCPEGYVLNEDRTACIEPSECYCVDEETGLNWPPGYVLQRGCNQCTCLMGQLTCTNFECTVDGNWSPWSPWTNCTVDCGSGVQYRHRSCDDPPPANGGQACAGLAVEELSCNENPCPVNGGPGPWSFWSACSAICGIGTKTRTRQCNNPAPANGGDQCSETLFEQVDCLESVCPGNNCTGGKQFYACPQECPRTCYELEPDVCVHTGCCLPGCSCPPGMYENDEGICVTAEGTSR</sequence>
<dbReference type="CDD" id="cd19941">
    <property type="entry name" value="TIL"/>
    <property type="match status" value="3"/>
</dbReference>
<dbReference type="SUPFAM" id="SSF82895">
    <property type="entry name" value="TSP-1 type 1 repeat"/>
    <property type="match status" value="6"/>
</dbReference>